<dbReference type="InterPro" id="IPR017871">
    <property type="entry name" value="ABC_transporter-like_CS"/>
</dbReference>
<dbReference type="GO" id="GO:0016887">
    <property type="term" value="F:ATP hydrolysis activity"/>
    <property type="evidence" value="ECO:0007669"/>
    <property type="project" value="InterPro"/>
</dbReference>
<sequence>MLKLLKRISWKAAVGSILFIVIQVFSELNLPNMTSNIINKGIATGDVQFIWRTGGVMLLLTLITIIAAICGVYISARESQRVGRELRSEIYTKVMSLSKDKIDTVGQASLITRSTNDVEQIQFIFMMLLRMMMFAPIMGIGAAVLSYTLSPDLASIFFISVPVLIVLLAVIMGSAIPLFRKMQEKTDRLNLIFREGLTGVRVIRAFNKSNYEESRFKDANADYMQNNVKAMTITSLLMPVLTLVLSATNIAIILIGGEYIAIGAMPVGNLVAFINYSAMLLFSFMMLSMMLTMLPQAQVSAARINEVLDLESTIVDGTDRFSEESIKLEQTQLRFDNVTYSFPEAERPVLQDLNFDMKKGQTLAIIGGTGSGKSTVANLIMRFYDASKGGVYINGKNVRDLTQHDVHERVSYVPQKANLFSGTIRSNMLDGKENATDEEIWHALEIAQAKDFVESLEAGLDHVVEQGGTNFSGGQRQRLCIARAVVKEPSIYVFDDSFSALDFKTDAALRKALLNEITDAIVVIVAQRISTVRDADLIVVLENGEVVGQGNHDQLVAENNETYMEIMNSQFREGEGR</sequence>
<keyword evidence="13" id="KW-1185">Reference proteome</keyword>
<keyword evidence="6 12" id="KW-0067">ATP-binding</keyword>
<dbReference type="KEGG" id="jpo:G7058_01965"/>
<comment type="subcellular location">
    <subcellularLocation>
        <location evidence="1">Cell membrane</location>
        <topology evidence="1">Multi-pass membrane protein</topology>
    </subcellularLocation>
</comment>
<dbReference type="GeneID" id="94552025"/>
<keyword evidence="5" id="KW-0547">Nucleotide-binding</keyword>
<evidence type="ECO:0000256" key="7">
    <source>
        <dbReference type="ARBA" id="ARBA00022989"/>
    </source>
</evidence>
<dbReference type="Gene3D" id="1.20.1560.10">
    <property type="entry name" value="ABC transporter type 1, transmembrane domain"/>
    <property type="match status" value="1"/>
</dbReference>
<gene>
    <name evidence="12" type="ORF">G7058_01965</name>
</gene>
<keyword evidence="2" id="KW-0813">Transport</keyword>
<dbReference type="RefSeq" id="WP_166061963.1">
    <property type="nucleotide sequence ID" value="NZ_CP049889.1"/>
</dbReference>
<dbReference type="PROSITE" id="PS00211">
    <property type="entry name" value="ABC_TRANSPORTER_1"/>
    <property type="match status" value="1"/>
</dbReference>
<feature type="transmembrane region" description="Helical" evidence="9">
    <location>
        <begin position="153"/>
        <end position="179"/>
    </location>
</feature>
<dbReference type="PROSITE" id="PS50929">
    <property type="entry name" value="ABC_TM1F"/>
    <property type="match status" value="1"/>
</dbReference>
<dbReference type="InterPro" id="IPR003439">
    <property type="entry name" value="ABC_transporter-like_ATP-bd"/>
</dbReference>
<dbReference type="InterPro" id="IPR039421">
    <property type="entry name" value="Type_1_exporter"/>
</dbReference>
<dbReference type="EMBL" id="CP049889">
    <property type="protein sequence ID" value="QIK50922.1"/>
    <property type="molecule type" value="Genomic_DNA"/>
</dbReference>
<evidence type="ECO:0000256" key="4">
    <source>
        <dbReference type="ARBA" id="ARBA00022692"/>
    </source>
</evidence>
<dbReference type="Pfam" id="PF00005">
    <property type="entry name" value="ABC_tran"/>
    <property type="match status" value="1"/>
</dbReference>
<evidence type="ECO:0000259" key="10">
    <source>
        <dbReference type="PROSITE" id="PS50893"/>
    </source>
</evidence>
<organism evidence="12 13">
    <name type="scientific">Jeotgalibaca porci</name>
    <dbReference type="NCBI Taxonomy" id="1868793"/>
    <lineage>
        <taxon>Bacteria</taxon>
        <taxon>Bacillati</taxon>
        <taxon>Bacillota</taxon>
        <taxon>Bacilli</taxon>
        <taxon>Lactobacillales</taxon>
        <taxon>Carnobacteriaceae</taxon>
        <taxon>Jeotgalibaca</taxon>
    </lineage>
</organism>
<evidence type="ECO:0000313" key="13">
    <source>
        <dbReference type="Proteomes" id="UP000501830"/>
    </source>
</evidence>
<evidence type="ECO:0000259" key="11">
    <source>
        <dbReference type="PROSITE" id="PS50929"/>
    </source>
</evidence>
<accession>A0A6G7WFA1</accession>
<evidence type="ECO:0000256" key="9">
    <source>
        <dbReference type="SAM" id="Phobius"/>
    </source>
</evidence>
<dbReference type="AlphaFoldDB" id="A0A6G7WFA1"/>
<name>A0A6G7WFA1_9LACT</name>
<evidence type="ECO:0000256" key="6">
    <source>
        <dbReference type="ARBA" id="ARBA00022840"/>
    </source>
</evidence>
<dbReference type="SUPFAM" id="SSF52540">
    <property type="entry name" value="P-loop containing nucleoside triphosphate hydrolases"/>
    <property type="match status" value="1"/>
</dbReference>
<reference evidence="12 13" key="1">
    <citation type="journal article" date="2017" name="Int. J. Syst. Evol. Microbiol.">
        <title>Jeotgalibaca porci sp. nov. and Jeotgalibaca arthritidis sp. nov., isolated from pigs, and emended description of the genus Jeotgalibaca.</title>
        <authorList>
            <person name="Zamora L."/>
            <person name="Perez-Sancho M."/>
            <person name="Dominguez L."/>
            <person name="Fernandez-Garayzabal J.F."/>
            <person name="Vela A.I."/>
        </authorList>
    </citation>
    <scope>NUCLEOTIDE SEQUENCE [LARGE SCALE GENOMIC DNA]</scope>
    <source>
        <strain evidence="12 13">CCUG 69148</strain>
    </source>
</reference>
<dbReference type="Pfam" id="PF00664">
    <property type="entry name" value="ABC_membrane"/>
    <property type="match status" value="1"/>
</dbReference>
<keyword evidence="3" id="KW-1003">Cell membrane</keyword>
<dbReference type="InterPro" id="IPR036640">
    <property type="entry name" value="ABC1_TM_sf"/>
</dbReference>
<dbReference type="GO" id="GO:0005524">
    <property type="term" value="F:ATP binding"/>
    <property type="evidence" value="ECO:0007669"/>
    <property type="project" value="UniProtKB-KW"/>
</dbReference>
<keyword evidence="8 9" id="KW-0472">Membrane</keyword>
<evidence type="ECO:0000313" key="12">
    <source>
        <dbReference type="EMBL" id="QIK50922.1"/>
    </source>
</evidence>
<dbReference type="GO" id="GO:0005886">
    <property type="term" value="C:plasma membrane"/>
    <property type="evidence" value="ECO:0007669"/>
    <property type="project" value="UniProtKB-SubCell"/>
</dbReference>
<feature type="transmembrane region" description="Helical" evidence="9">
    <location>
        <begin position="50"/>
        <end position="74"/>
    </location>
</feature>
<dbReference type="FunFam" id="3.40.50.300:FF:000854">
    <property type="entry name" value="Multidrug ABC transporter ATP-binding protein"/>
    <property type="match status" value="1"/>
</dbReference>
<feature type="domain" description="ABC transmembrane type-1" evidence="11">
    <location>
        <begin position="14"/>
        <end position="296"/>
    </location>
</feature>
<dbReference type="PANTHER" id="PTHR43394">
    <property type="entry name" value="ATP-DEPENDENT PERMEASE MDL1, MITOCHONDRIAL"/>
    <property type="match status" value="1"/>
</dbReference>
<evidence type="ECO:0000256" key="3">
    <source>
        <dbReference type="ARBA" id="ARBA00022475"/>
    </source>
</evidence>
<protein>
    <submittedName>
        <fullName evidence="12">ABC transporter ATP-binding protein</fullName>
    </submittedName>
</protein>
<dbReference type="InterPro" id="IPR011527">
    <property type="entry name" value="ABC1_TM_dom"/>
</dbReference>
<evidence type="ECO:0000256" key="1">
    <source>
        <dbReference type="ARBA" id="ARBA00004651"/>
    </source>
</evidence>
<dbReference type="SMART" id="SM00382">
    <property type="entry name" value="AAA"/>
    <property type="match status" value="1"/>
</dbReference>
<dbReference type="PANTHER" id="PTHR43394:SF1">
    <property type="entry name" value="ATP-BINDING CASSETTE SUB-FAMILY B MEMBER 10, MITOCHONDRIAL"/>
    <property type="match status" value="1"/>
</dbReference>
<dbReference type="SUPFAM" id="SSF90123">
    <property type="entry name" value="ABC transporter transmembrane region"/>
    <property type="match status" value="1"/>
</dbReference>
<dbReference type="GO" id="GO:0015421">
    <property type="term" value="F:ABC-type oligopeptide transporter activity"/>
    <property type="evidence" value="ECO:0007669"/>
    <property type="project" value="TreeGrafter"/>
</dbReference>
<proteinExistence type="predicted"/>
<feature type="domain" description="ABC transporter" evidence="10">
    <location>
        <begin position="333"/>
        <end position="568"/>
    </location>
</feature>
<evidence type="ECO:0000256" key="2">
    <source>
        <dbReference type="ARBA" id="ARBA00022448"/>
    </source>
</evidence>
<dbReference type="Gene3D" id="3.40.50.300">
    <property type="entry name" value="P-loop containing nucleotide triphosphate hydrolases"/>
    <property type="match status" value="1"/>
</dbReference>
<dbReference type="PROSITE" id="PS50893">
    <property type="entry name" value="ABC_TRANSPORTER_2"/>
    <property type="match status" value="1"/>
</dbReference>
<keyword evidence="4 9" id="KW-0812">Transmembrane</keyword>
<feature type="transmembrane region" description="Helical" evidence="9">
    <location>
        <begin position="123"/>
        <end position="147"/>
    </location>
</feature>
<evidence type="ECO:0000256" key="5">
    <source>
        <dbReference type="ARBA" id="ARBA00022741"/>
    </source>
</evidence>
<dbReference type="InterPro" id="IPR027417">
    <property type="entry name" value="P-loop_NTPase"/>
</dbReference>
<evidence type="ECO:0000256" key="8">
    <source>
        <dbReference type="ARBA" id="ARBA00023136"/>
    </source>
</evidence>
<dbReference type="Proteomes" id="UP000501830">
    <property type="component" value="Chromosome"/>
</dbReference>
<dbReference type="InterPro" id="IPR003593">
    <property type="entry name" value="AAA+_ATPase"/>
</dbReference>
<dbReference type="CDD" id="cd18548">
    <property type="entry name" value="ABC_6TM_Tm287_like"/>
    <property type="match status" value="1"/>
</dbReference>
<feature type="transmembrane region" description="Helical" evidence="9">
    <location>
        <begin position="236"/>
        <end position="261"/>
    </location>
</feature>
<keyword evidence="7 9" id="KW-1133">Transmembrane helix</keyword>